<keyword evidence="3" id="KW-0597">Phosphoprotein</keyword>
<evidence type="ECO:0000256" key="4">
    <source>
        <dbReference type="ARBA" id="ARBA00022679"/>
    </source>
</evidence>
<dbReference type="FunFam" id="3.30.565.10:FF:000006">
    <property type="entry name" value="Sensor histidine kinase WalK"/>
    <property type="match status" value="1"/>
</dbReference>
<dbReference type="InterPro" id="IPR036097">
    <property type="entry name" value="HisK_dim/P_sf"/>
</dbReference>
<reference evidence="8 9" key="1">
    <citation type="submission" date="2019-09" db="EMBL/GenBank/DDBJ databases">
        <title>Genome sequence and assembly of Adhaeribacter sp.</title>
        <authorList>
            <person name="Chhetri G."/>
        </authorList>
    </citation>
    <scope>NUCLEOTIDE SEQUENCE [LARGE SCALE GENOMIC DNA]</scope>
    <source>
        <strain evidence="8 9">DK36</strain>
    </source>
</reference>
<dbReference type="PRINTS" id="PR00344">
    <property type="entry name" value="BCTRLSENSOR"/>
</dbReference>
<dbReference type="SMART" id="SM00387">
    <property type="entry name" value="HATPase_c"/>
    <property type="match status" value="1"/>
</dbReference>
<evidence type="ECO:0000256" key="2">
    <source>
        <dbReference type="ARBA" id="ARBA00012438"/>
    </source>
</evidence>
<evidence type="ECO:0000256" key="1">
    <source>
        <dbReference type="ARBA" id="ARBA00000085"/>
    </source>
</evidence>
<dbReference type="Gene3D" id="1.10.287.130">
    <property type="match status" value="1"/>
</dbReference>
<protein>
    <recommendedName>
        <fullName evidence="2">histidine kinase</fullName>
        <ecNumber evidence="2">2.7.13.3</ecNumber>
    </recommendedName>
</protein>
<evidence type="ECO:0000259" key="7">
    <source>
        <dbReference type="PROSITE" id="PS50113"/>
    </source>
</evidence>
<dbReference type="InterPro" id="IPR000014">
    <property type="entry name" value="PAS"/>
</dbReference>
<dbReference type="Gene3D" id="3.30.565.10">
    <property type="entry name" value="Histidine kinase-like ATPase, C-terminal domain"/>
    <property type="match status" value="1"/>
</dbReference>
<dbReference type="PROSITE" id="PS50109">
    <property type="entry name" value="HIS_KIN"/>
    <property type="match status" value="1"/>
</dbReference>
<gene>
    <name evidence="8" type="ORF">F0145_14160</name>
</gene>
<dbReference type="InterPro" id="IPR036890">
    <property type="entry name" value="HATPase_C_sf"/>
</dbReference>
<keyword evidence="5" id="KW-0418">Kinase</keyword>
<dbReference type="AlphaFoldDB" id="A0A5M6DEV7"/>
<comment type="caution">
    <text evidence="8">The sequence shown here is derived from an EMBL/GenBank/DDBJ whole genome shotgun (WGS) entry which is preliminary data.</text>
</comment>
<dbReference type="NCBIfam" id="TIGR00229">
    <property type="entry name" value="sensory_box"/>
    <property type="match status" value="1"/>
</dbReference>
<dbReference type="SUPFAM" id="SSF47384">
    <property type="entry name" value="Homodimeric domain of signal transducing histidine kinase"/>
    <property type="match status" value="1"/>
</dbReference>
<dbReference type="GO" id="GO:0000155">
    <property type="term" value="F:phosphorelay sensor kinase activity"/>
    <property type="evidence" value="ECO:0007669"/>
    <property type="project" value="InterPro"/>
</dbReference>
<feature type="domain" description="PAC" evidence="7">
    <location>
        <begin position="27"/>
        <end position="77"/>
    </location>
</feature>
<evidence type="ECO:0000313" key="9">
    <source>
        <dbReference type="Proteomes" id="UP000323426"/>
    </source>
</evidence>
<evidence type="ECO:0000313" key="8">
    <source>
        <dbReference type="EMBL" id="KAA5544822.1"/>
    </source>
</evidence>
<dbReference type="InterPro" id="IPR004358">
    <property type="entry name" value="Sig_transdc_His_kin-like_C"/>
</dbReference>
<dbReference type="PANTHER" id="PTHR43547:SF2">
    <property type="entry name" value="HYBRID SIGNAL TRANSDUCTION HISTIDINE KINASE C"/>
    <property type="match status" value="1"/>
</dbReference>
<dbReference type="InterPro" id="IPR005467">
    <property type="entry name" value="His_kinase_dom"/>
</dbReference>
<keyword evidence="9" id="KW-1185">Reference proteome</keyword>
<keyword evidence="4" id="KW-0808">Transferase</keyword>
<dbReference type="SUPFAM" id="SSF55874">
    <property type="entry name" value="ATPase domain of HSP90 chaperone/DNA topoisomerase II/histidine kinase"/>
    <property type="match status" value="1"/>
</dbReference>
<dbReference type="EMBL" id="VWSF01000010">
    <property type="protein sequence ID" value="KAA5544822.1"/>
    <property type="molecule type" value="Genomic_DNA"/>
</dbReference>
<organism evidence="8 9">
    <name type="scientific">Adhaeribacter rhizoryzae</name>
    <dbReference type="NCBI Taxonomy" id="2607907"/>
    <lineage>
        <taxon>Bacteria</taxon>
        <taxon>Pseudomonadati</taxon>
        <taxon>Bacteroidota</taxon>
        <taxon>Cytophagia</taxon>
        <taxon>Cytophagales</taxon>
        <taxon>Hymenobacteraceae</taxon>
        <taxon>Adhaeribacter</taxon>
    </lineage>
</organism>
<dbReference type="Proteomes" id="UP000323426">
    <property type="component" value="Unassembled WGS sequence"/>
</dbReference>
<proteinExistence type="predicted"/>
<dbReference type="PROSITE" id="PS50113">
    <property type="entry name" value="PAC"/>
    <property type="match status" value="1"/>
</dbReference>
<evidence type="ECO:0000259" key="6">
    <source>
        <dbReference type="PROSITE" id="PS50109"/>
    </source>
</evidence>
<accession>A0A5M6DEV7</accession>
<dbReference type="InterPro" id="IPR000700">
    <property type="entry name" value="PAS-assoc_C"/>
</dbReference>
<dbReference type="InterPro" id="IPR035965">
    <property type="entry name" value="PAS-like_dom_sf"/>
</dbReference>
<name>A0A5M6DEV7_9BACT</name>
<sequence length="306" mass="35031">MKYAHPDFVHHWQELQESLWNKQIPSFQIETCLLKKDGTVLWCQVTSILILDQNTKLGYTIVEDINLRKRLEQKLQKLYDNQETIMHMIVHDLKNYLLNIKLLNELLQENLVHLPAPDKEGNLTIIRKSFDNYAKAYALVEDILLIGRLDLPAEETFEKTDLNIYIPEHLKSISLEAEKKKIQINFQHSAEPVYAAIIALKFSRLLENLLTNAVKFTPSGGQVTISVKNIDKKALLQVSDTGIGIPLHLQKNMFQKFTKANRVGTAGESTTGLGLYIVKQIVEKHKGKIWVESQENAGTSFFIQLN</sequence>
<dbReference type="Gene3D" id="3.30.450.20">
    <property type="entry name" value="PAS domain"/>
    <property type="match status" value="1"/>
</dbReference>
<dbReference type="Pfam" id="PF02518">
    <property type="entry name" value="HATPase_c"/>
    <property type="match status" value="1"/>
</dbReference>
<dbReference type="InterPro" id="IPR003594">
    <property type="entry name" value="HATPase_dom"/>
</dbReference>
<feature type="domain" description="Histidine kinase" evidence="6">
    <location>
        <begin position="88"/>
        <end position="306"/>
    </location>
</feature>
<comment type="catalytic activity">
    <reaction evidence="1">
        <text>ATP + protein L-histidine = ADP + protein N-phospho-L-histidine.</text>
        <dbReference type="EC" id="2.7.13.3"/>
    </reaction>
</comment>
<dbReference type="EC" id="2.7.13.3" evidence="2"/>
<evidence type="ECO:0000256" key="5">
    <source>
        <dbReference type="ARBA" id="ARBA00022777"/>
    </source>
</evidence>
<dbReference type="SUPFAM" id="SSF55785">
    <property type="entry name" value="PYP-like sensor domain (PAS domain)"/>
    <property type="match status" value="1"/>
</dbReference>
<dbReference type="PANTHER" id="PTHR43547">
    <property type="entry name" value="TWO-COMPONENT HISTIDINE KINASE"/>
    <property type="match status" value="1"/>
</dbReference>
<evidence type="ECO:0000256" key="3">
    <source>
        <dbReference type="ARBA" id="ARBA00022553"/>
    </source>
</evidence>